<keyword evidence="2" id="KW-1185">Reference proteome</keyword>
<sequence length="53" mass="6579">WRPYHHISVFIRYKTLANSLHNLKERGKSGERSPFLWNPRGWCKCNGLWQWHW</sequence>
<comment type="caution">
    <text evidence="1">The sequence shown here is derived from an EMBL/GenBank/DDBJ whole genome shotgun (WGS) entry which is preliminary data.</text>
</comment>
<gene>
    <name evidence="1" type="ORF">Goklo_024841</name>
</gene>
<name>A0A7J8WEY8_9ROSI</name>
<proteinExistence type="predicted"/>
<protein>
    <submittedName>
        <fullName evidence="1">Uncharacterized protein</fullName>
    </submittedName>
</protein>
<dbReference type="AlphaFoldDB" id="A0A7J8WEY8"/>
<organism evidence="1 2">
    <name type="scientific">Gossypium klotzschianum</name>
    <dbReference type="NCBI Taxonomy" id="34286"/>
    <lineage>
        <taxon>Eukaryota</taxon>
        <taxon>Viridiplantae</taxon>
        <taxon>Streptophyta</taxon>
        <taxon>Embryophyta</taxon>
        <taxon>Tracheophyta</taxon>
        <taxon>Spermatophyta</taxon>
        <taxon>Magnoliopsida</taxon>
        <taxon>eudicotyledons</taxon>
        <taxon>Gunneridae</taxon>
        <taxon>Pentapetalae</taxon>
        <taxon>rosids</taxon>
        <taxon>malvids</taxon>
        <taxon>Malvales</taxon>
        <taxon>Malvaceae</taxon>
        <taxon>Malvoideae</taxon>
        <taxon>Gossypium</taxon>
    </lineage>
</organism>
<accession>A0A7J8WEY8</accession>
<dbReference type="Proteomes" id="UP000593573">
    <property type="component" value="Unassembled WGS sequence"/>
</dbReference>
<reference evidence="1 2" key="1">
    <citation type="journal article" date="2019" name="Genome Biol. Evol.">
        <title>Insights into the evolution of the New World diploid cottons (Gossypium, subgenus Houzingenia) based on genome sequencing.</title>
        <authorList>
            <person name="Grover C.E."/>
            <person name="Arick M.A. 2nd"/>
            <person name="Thrash A."/>
            <person name="Conover J.L."/>
            <person name="Sanders W.S."/>
            <person name="Peterson D.G."/>
            <person name="Frelichowski J.E."/>
            <person name="Scheffler J.A."/>
            <person name="Scheffler B.E."/>
            <person name="Wendel J.F."/>
        </authorList>
    </citation>
    <scope>NUCLEOTIDE SEQUENCE [LARGE SCALE GENOMIC DNA]</scope>
    <source>
        <strain evidence="1">57</strain>
        <tissue evidence="1">Leaf</tissue>
    </source>
</reference>
<evidence type="ECO:0000313" key="1">
    <source>
        <dbReference type="EMBL" id="MBA0673482.1"/>
    </source>
</evidence>
<dbReference type="EMBL" id="JABFAB010247522">
    <property type="protein sequence ID" value="MBA0673482.1"/>
    <property type="molecule type" value="Genomic_DNA"/>
</dbReference>
<dbReference type="OrthoDB" id="10309614at2759"/>
<feature type="non-terminal residue" evidence="1">
    <location>
        <position position="1"/>
    </location>
</feature>
<evidence type="ECO:0000313" key="2">
    <source>
        <dbReference type="Proteomes" id="UP000593573"/>
    </source>
</evidence>